<evidence type="ECO:0000313" key="7">
    <source>
        <dbReference type="EMBL" id="CAB4595049.1"/>
    </source>
</evidence>
<evidence type="ECO:0000313" key="8">
    <source>
        <dbReference type="EMBL" id="CAB4690748.1"/>
    </source>
</evidence>
<dbReference type="PANTHER" id="PTHR23514">
    <property type="entry name" value="BYPASS OF STOP CODON PROTEIN 6"/>
    <property type="match status" value="1"/>
</dbReference>
<dbReference type="PROSITE" id="PS50850">
    <property type="entry name" value="MFS"/>
    <property type="match status" value="1"/>
</dbReference>
<dbReference type="InterPro" id="IPR051788">
    <property type="entry name" value="MFS_Transporter"/>
</dbReference>
<evidence type="ECO:0000313" key="12">
    <source>
        <dbReference type="EMBL" id="CAB5036517.1"/>
    </source>
</evidence>
<feature type="transmembrane region" description="Helical" evidence="5">
    <location>
        <begin position="244"/>
        <end position="261"/>
    </location>
</feature>
<sequence length="389" mass="41227">MLENDGYRKARNATLIAFLLNGFSVGTFISRIPDFKNILNISNSLLGTSLFCASVGVLAALRPTSKLAAKYGSGPITKYGSFILILGVPLVGLLLSLQWFWLSLFIFGFVSSIHDLSMNSHASALEHLAKKRVMSKFHAMWSLGGLSGGAIGGVFANLGISPRIHAFTIGIIILIISLITKDWFLPGSADRHEVFRDQKPNKRPRKLIILGLFGLGGAICEGAASDWGGVLARETFHASPFVATLPYILFSVMMVSGRLSGDWFANKFGIAKLLTWSGALAGGGLILGLSAGNVYGVIIGWILLGAGVATVIPMIISVCGELANNEFSGQISAAESVALVTGVAYFGFVLGPPLLGFVADQLTLRIAMFIPAILALIISLTAKRVVGTK</sequence>
<keyword evidence="2 5" id="KW-0812">Transmembrane</keyword>
<keyword evidence="3 5" id="KW-1133">Transmembrane helix</keyword>
<dbReference type="GO" id="GO:0016020">
    <property type="term" value="C:membrane"/>
    <property type="evidence" value="ECO:0007669"/>
    <property type="project" value="UniProtKB-SubCell"/>
</dbReference>
<evidence type="ECO:0000256" key="1">
    <source>
        <dbReference type="ARBA" id="ARBA00004141"/>
    </source>
</evidence>
<feature type="transmembrane region" description="Helical" evidence="5">
    <location>
        <begin position="362"/>
        <end position="382"/>
    </location>
</feature>
<evidence type="ECO:0000256" key="3">
    <source>
        <dbReference type="ARBA" id="ARBA00022989"/>
    </source>
</evidence>
<dbReference type="PANTHER" id="PTHR23514:SF13">
    <property type="entry name" value="INNER MEMBRANE PROTEIN YBJJ"/>
    <property type="match status" value="1"/>
</dbReference>
<dbReference type="GO" id="GO:0022857">
    <property type="term" value="F:transmembrane transporter activity"/>
    <property type="evidence" value="ECO:0007669"/>
    <property type="project" value="InterPro"/>
</dbReference>
<dbReference type="EMBL" id="CAEZUJ010000010">
    <property type="protein sequence ID" value="CAB4595049.1"/>
    <property type="molecule type" value="Genomic_DNA"/>
</dbReference>
<feature type="transmembrane region" description="Helical" evidence="5">
    <location>
        <begin position="76"/>
        <end position="94"/>
    </location>
</feature>
<dbReference type="Pfam" id="PF07690">
    <property type="entry name" value="MFS_1"/>
    <property type="match status" value="1"/>
</dbReference>
<evidence type="ECO:0000313" key="10">
    <source>
        <dbReference type="EMBL" id="CAB4780302.1"/>
    </source>
</evidence>
<protein>
    <submittedName>
        <fullName evidence="10">Unannotated protein</fullName>
    </submittedName>
</protein>
<organism evidence="10">
    <name type="scientific">freshwater metagenome</name>
    <dbReference type="NCBI Taxonomy" id="449393"/>
    <lineage>
        <taxon>unclassified sequences</taxon>
        <taxon>metagenomes</taxon>
        <taxon>ecological metagenomes</taxon>
    </lineage>
</organism>
<feature type="transmembrane region" description="Helical" evidence="5">
    <location>
        <begin position="44"/>
        <end position="64"/>
    </location>
</feature>
<dbReference type="EMBL" id="CAFBPY010000050">
    <property type="protein sequence ID" value="CAB5036517.1"/>
    <property type="molecule type" value="Genomic_DNA"/>
</dbReference>
<dbReference type="EMBL" id="CAEZZS010000045">
    <property type="protein sequence ID" value="CAB4780302.1"/>
    <property type="molecule type" value="Genomic_DNA"/>
</dbReference>
<keyword evidence="4 5" id="KW-0472">Membrane</keyword>
<feature type="transmembrane region" description="Helical" evidence="5">
    <location>
        <begin position="331"/>
        <end position="350"/>
    </location>
</feature>
<dbReference type="EMBL" id="CAFBLI010000006">
    <property type="protein sequence ID" value="CAB4856406.1"/>
    <property type="molecule type" value="Genomic_DNA"/>
</dbReference>
<proteinExistence type="predicted"/>
<name>A0A6J6W5B9_9ZZZZ</name>
<feature type="domain" description="Major facilitator superfamily (MFS) profile" evidence="6">
    <location>
        <begin position="154"/>
        <end position="389"/>
    </location>
</feature>
<evidence type="ECO:0000256" key="4">
    <source>
        <dbReference type="ARBA" id="ARBA00023136"/>
    </source>
</evidence>
<evidence type="ECO:0000256" key="5">
    <source>
        <dbReference type="SAM" id="Phobius"/>
    </source>
</evidence>
<feature type="transmembrane region" description="Helical" evidence="5">
    <location>
        <begin position="206"/>
        <end position="224"/>
    </location>
</feature>
<dbReference type="Gene3D" id="1.20.1250.20">
    <property type="entry name" value="MFS general substrate transporter like domains"/>
    <property type="match status" value="1"/>
</dbReference>
<dbReference type="EMBL" id="CAEZYJ010000014">
    <property type="protein sequence ID" value="CAB4712974.1"/>
    <property type="molecule type" value="Genomic_DNA"/>
</dbReference>
<dbReference type="InterPro" id="IPR011701">
    <property type="entry name" value="MFS"/>
</dbReference>
<evidence type="ECO:0000259" key="6">
    <source>
        <dbReference type="PROSITE" id="PS50850"/>
    </source>
</evidence>
<evidence type="ECO:0000313" key="11">
    <source>
        <dbReference type="EMBL" id="CAB4856406.1"/>
    </source>
</evidence>
<reference evidence="10" key="1">
    <citation type="submission" date="2020-05" db="EMBL/GenBank/DDBJ databases">
        <authorList>
            <person name="Chiriac C."/>
            <person name="Salcher M."/>
            <person name="Ghai R."/>
            <person name="Kavagutti S V."/>
        </authorList>
    </citation>
    <scope>NUCLEOTIDE SEQUENCE</scope>
</reference>
<feature type="transmembrane region" description="Helical" evidence="5">
    <location>
        <begin position="139"/>
        <end position="158"/>
    </location>
</feature>
<evidence type="ECO:0000256" key="2">
    <source>
        <dbReference type="ARBA" id="ARBA00022692"/>
    </source>
</evidence>
<dbReference type="CDD" id="cd17393">
    <property type="entry name" value="MFS_MosC_like"/>
    <property type="match status" value="1"/>
</dbReference>
<evidence type="ECO:0000313" key="9">
    <source>
        <dbReference type="EMBL" id="CAB4712974.1"/>
    </source>
</evidence>
<dbReference type="AlphaFoldDB" id="A0A6J6W5B9"/>
<comment type="subcellular location">
    <subcellularLocation>
        <location evidence="1">Membrane</location>
        <topology evidence="1">Multi-pass membrane protein</topology>
    </subcellularLocation>
</comment>
<feature type="transmembrane region" description="Helical" evidence="5">
    <location>
        <begin position="12"/>
        <end position="32"/>
    </location>
</feature>
<dbReference type="EMBL" id="CAEZXH010000082">
    <property type="protein sequence ID" value="CAB4690748.1"/>
    <property type="molecule type" value="Genomic_DNA"/>
</dbReference>
<dbReference type="InterPro" id="IPR020846">
    <property type="entry name" value="MFS_dom"/>
</dbReference>
<feature type="transmembrane region" description="Helical" evidence="5">
    <location>
        <begin position="164"/>
        <end position="185"/>
    </location>
</feature>
<dbReference type="SUPFAM" id="SSF103473">
    <property type="entry name" value="MFS general substrate transporter"/>
    <property type="match status" value="1"/>
</dbReference>
<gene>
    <name evidence="7" type="ORF">UFOPK1811_00410</name>
    <name evidence="8" type="ORF">UFOPK2360_01133</name>
    <name evidence="9" type="ORF">UFOPK2659_00209</name>
    <name evidence="10" type="ORF">UFOPK2922_00987</name>
    <name evidence="11" type="ORF">UFOPK3306_00164</name>
    <name evidence="12" type="ORF">UFOPK4209_00455</name>
</gene>
<feature type="transmembrane region" description="Helical" evidence="5">
    <location>
        <begin position="273"/>
        <end position="292"/>
    </location>
</feature>
<accession>A0A6J6W5B9</accession>
<dbReference type="InterPro" id="IPR036259">
    <property type="entry name" value="MFS_trans_sf"/>
</dbReference>
<feature type="transmembrane region" description="Helical" evidence="5">
    <location>
        <begin position="298"/>
        <end position="319"/>
    </location>
</feature>